<evidence type="ECO:0000313" key="14">
    <source>
        <dbReference type="Proteomes" id="UP001597241"/>
    </source>
</evidence>
<evidence type="ECO:0000256" key="1">
    <source>
        <dbReference type="ARBA" id="ARBA00004571"/>
    </source>
</evidence>
<evidence type="ECO:0000256" key="2">
    <source>
        <dbReference type="ARBA" id="ARBA00022448"/>
    </source>
</evidence>
<dbReference type="CDD" id="cd01347">
    <property type="entry name" value="ligand_gated_channel"/>
    <property type="match status" value="1"/>
</dbReference>
<dbReference type="InterPro" id="IPR000531">
    <property type="entry name" value="Beta-barrel_TonB"/>
</dbReference>
<evidence type="ECO:0000256" key="3">
    <source>
        <dbReference type="ARBA" id="ARBA00022452"/>
    </source>
</evidence>
<evidence type="ECO:0000256" key="8">
    <source>
        <dbReference type="PROSITE-ProRule" id="PRU01360"/>
    </source>
</evidence>
<organism evidence="13 14">
    <name type="scientific">Lutibacter holmesii</name>
    <dbReference type="NCBI Taxonomy" id="1137985"/>
    <lineage>
        <taxon>Bacteria</taxon>
        <taxon>Pseudomonadati</taxon>
        <taxon>Bacteroidota</taxon>
        <taxon>Flavobacteriia</taxon>
        <taxon>Flavobacteriales</taxon>
        <taxon>Flavobacteriaceae</taxon>
        <taxon>Lutibacter</taxon>
    </lineage>
</organism>
<comment type="similarity">
    <text evidence="8 9">Belongs to the TonB-dependent receptor family.</text>
</comment>
<keyword evidence="2 8" id="KW-0813">Transport</keyword>
<reference evidence="14" key="1">
    <citation type="journal article" date="2019" name="Int. J. Syst. Evol. Microbiol.">
        <title>The Global Catalogue of Microorganisms (GCM) 10K type strain sequencing project: providing services to taxonomists for standard genome sequencing and annotation.</title>
        <authorList>
            <consortium name="The Broad Institute Genomics Platform"/>
            <consortium name="The Broad Institute Genome Sequencing Center for Infectious Disease"/>
            <person name="Wu L."/>
            <person name="Ma J."/>
        </authorList>
    </citation>
    <scope>NUCLEOTIDE SEQUENCE [LARGE SCALE GENOMIC DNA]</scope>
    <source>
        <strain evidence="14">CCUG 62221</strain>
    </source>
</reference>
<dbReference type="InterPro" id="IPR037066">
    <property type="entry name" value="Plug_dom_sf"/>
</dbReference>
<comment type="subcellular location">
    <subcellularLocation>
        <location evidence="1 8">Cell outer membrane</location>
        <topology evidence="1 8">Multi-pass membrane protein</topology>
    </subcellularLocation>
</comment>
<keyword evidence="10" id="KW-0732">Signal</keyword>
<feature type="domain" description="TonB-dependent receptor plug" evidence="12">
    <location>
        <begin position="129"/>
        <end position="228"/>
    </location>
</feature>
<keyword evidence="13" id="KW-0675">Receptor</keyword>
<protein>
    <submittedName>
        <fullName evidence="13">TonB-dependent receptor</fullName>
    </submittedName>
</protein>
<evidence type="ECO:0000259" key="11">
    <source>
        <dbReference type="Pfam" id="PF00593"/>
    </source>
</evidence>
<evidence type="ECO:0000256" key="5">
    <source>
        <dbReference type="ARBA" id="ARBA00023077"/>
    </source>
</evidence>
<evidence type="ECO:0000313" key="13">
    <source>
        <dbReference type="EMBL" id="MFD1292560.1"/>
    </source>
</evidence>
<keyword evidence="6 8" id="KW-0472">Membrane</keyword>
<dbReference type="Gene3D" id="2.170.130.10">
    <property type="entry name" value="TonB-dependent receptor, plug domain"/>
    <property type="match status" value="1"/>
</dbReference>
<evidence type="ECO:0000256" key="4">
    <source>
        <dbReference type="ARBA" id="ARBA00022692"/>
    </source>
</evidence>
<proteinExistence type="inferred from homology"/>
<dbReference type="Pfam" id="PF00593">
    <property type="entry name" value="TonB_dep_Rec_b-barrel"/>
    <property type="match status" value="1"/>
</dbReference>
<dbReference type="InterPro" id="IPR010104">
    <property type="entry name" value="TonB_rcpt_bac"/>
</dbReference>
<keyword evidence="4 8" id="KW-0812">Transmembrane</keyword>
<dbReference type="PANTHER" id="PTHR40980:SF4">
    <property type="entry name" value="TONB-DEPENDENT RECEPTOR-LIKE BETA-BARREL DOMAIN-CONTAINING PROTEIN"/>
    <property type="match status" value="1"/>
</dbReference>
<dbReference type="Pfam" id="PF13715">
    <property type="entry name" value="CarbopepD_reg_2"/>
    <property type="match status" value="1"/>
</dbReference>
<evidence type="ECO:0000256" key="10">
    <source>
        <dbReference type="SAM" id="SignalP"/>
    </source>
</evidence>
<evidence type="ECO:0000259" key="12">
    <source>
        <dbReference type="Pfam" id="PF07715"/>
    </source>
</evidence>
<dbReference type="Pfam" id="PF07715">
    <property type="entry name" value="Plug"/>
    <property type="match status" value="1"/>
</dbReference>
<dbReference type="Gene3D" id="2.40.170.20">
    <property type="entry name" value="TonB-dependent receptor, beta-barrel domain"/>
    <property type="match status" value="1"/>
</dbReference>
<evidence type="ECO:0000256" key="9">
    <source>
        <dbReference type="RuleBase" id="RU003357"/>
    </source>
</evidence>
<evidence type="ECO:0000256" key="6">
    <source>
        <dbReference type="ARBA" id="ARBA00023136"/>
    </source>
</evidence>
<feature type="chain" id="PRO_5045300249" evidence="10">
    <location>
        <begin position="19"/>
        <end position="914"/>
    </location>
</feature>
<dbReference type="Proteomes" id="UP001597241">
    <property type="component" value="Unassembled WGS sequence"/>
</dbReference>
<gene>
    <name evidence="13" type="ORF">ACFQ5N_01820</name>
</gene>
<keyword evidence="7 8" id="KW-0998">Cell outer membrane</keyword>
<name>A0ABW3WKG7_9FLAO</name>
<dbReference type="InterPro" id="IPR039426">
    <property type="entry name" value="TonB-dep_rcpt-like"/>
</dbReference>
<dbReference type="PROSITE" id="PS52016">
    <property type="entry name" value="TONB_DEPENDENT_REC_3"/>
    <property type="match status" value="1"/>
</dbReference>
<dbReference type="PANTHER" id="PTHR40980">
    <property type="entry name" value="PLUG DOMAIN-CONTAINING PROTEIN"/>
    <property type="match status" value="1"/>
</dbReference>
<keyword evidence="14" id="KW-1185">Reference proteome</keyword>
<feature type="signal peptide" evidence="10">
    <location>
        <begin position="1"/>
        <end position="18"/>
    </location>
</feature>
<dbReference type="NCBIfam" id="TIGR01782">
    <property type="entry name" value="TonB-Xanth-Caul"/>
    <property type="match status" value="1"/>
</dbReference>
<dbReference type="SUPFAM" id="SSF49464">
    <property type="entry name" value="Carboxypeptidase regulatory domain-like"/>
    <property type="match status" value="1"/>
</dbReference>
<feature type="domain" description="TonB-dependent receptor-like beta-barrel" evidence="11">
    <location>
        <begin position="446"/>
        <end position="881"/>
    </location>
</feature>
<dbReference type="InterPro" id="IPR012910">
    <property type="entry name" value="Plug_dom"/>
</dbReference>
<sequence>MKKITLLCCFVFTLTAFSQSKGIISGTVSDENGLPLPGASVMIADLKTGNISDFNGKYTILNIPEGAHRVAVTYLGYTTLIKDITVNNDSKIINFKLLLATNALNEVLLKGSTSQGQARDLNQQKSNLNITNIVSANQFGKFPDSNIGESLKRIPGISMQNDQGEARNIVLRGIAPQLNSVTLNGDRIPSAEGDNRNIQLDLIPADMIQVIEVNKSLTSDMEADAIGGSVNLVTRSASSDFRASVTASFGQNPIRNKPLYNISGLVSGRTSNDKLGAVISISNNSNEYGSDNIEFEWDGDFENPVLSDQQIRKYNVKRNRQSVSLNLDYKFNTKNTIYFKSLFNVRKDWENRYRLRFKDIEEVSDGIYETEVRRQTKGGTENDARLEEQKIKKLSFRGDHILFSSAVLDWKVNYSEASEDRPNERYINYKNKGVVVTQNLTDLNFPEIVPISSSYNDPSDFELKEISEENKTTKEINKGANVNLEIPLVKTGDNQNLLKVGYKYKSKKKNRDNYFVEYEPTSGFEFMSDVPYSDQSSADYSAGSQYQSGNFVDAKFLGSLNFNNTNEFEGEAILEEFVPKNYDAKEEVNAVYAMFTQKIGAKFEAIAGVRFEGTKIDYTGYRIDIETDEDIDDIVALSASKDYSNVLPSMQVKYSINDNNILRFAYSNSIARPNYYDLVPYQNFNSEDLEFEEGNPDLEATESMNLDLMFEKYFTSVGVFSAGVFYKGIDKWIYTYRTDDYVDPSFPDDVFEYSQPRNGKTASIYGFEASLQRNLNFLPGFLSNLNLYLNYTYTGSETDGIEGRKDVKLAGAIKNMFNISLGYEANKFQARASLNYAGDYIDEYGDEDFEDRYYDSQLFLDVNASYTIFEGLNVFTEFKNLTNQELRYYQGTKAQTMQAEWYGLNWNVGFSYNF</sequence>
<keyword evidence="5 9" id="KW-0798">TonB box</keyword>
<dbReference type="InterPro" id="IPR036942">
    <property type="entry name" value="Beta-barrel_TonB_sf"/>
</dbReference>
<dbReference type="EMBL" id="JBHTMV010000002">
    <property type="protein sequence ID" value="MFD1292560.1"/>
    <property type="molecule type" value="Genomic_DNA"/>
</dbReference>
<evidence type="ECO:0000256" key="7">
    <source>
        <dbReference type="ARBA" id="ARBA00023237"/>
    </source>
</evidence>
<accession>A0ABW3WKG7</accession>
<dbReference type="SUPFAM" id="SSF56935">
    <property type="entry name" value="Porins"/>
    <property type="match status" value="1"/>
</dbReference>
<dbReference type="RefSeq" id="WP_386807224.1">
    <property type="nucleotide sequence ID" value="NZ_JBHTMV010000002.1"/>
</dbReference>
<keyword evidence="3 8" id="KW-1134">Transmembrane beta strand</keyword>
<comment type="caution">
    <text evidence="13">The sequence shown here is derived from an EMBL/GenBank/DDBJ whole genome shotgun (WGS) entry which is preliminary data.</text>
</comment>
<dbReference type="InterPro" id="IPR008969">
    <property type="entry name" value="CarboxyPept-like_regulatory"/>
</dbReference>
<dbReference type="Gene3D" id="2.60.40.1120">
    <property type="entry name" value="Carboxypeptidase-like, regulatory domain"/>
    <property type="match status" value="1"/>
</dbReference>